<dbReference type="PANTHER" id="PTHR35849:SF2">
    <property type="entry name" value="BLR2341 PROTEIN"/>
    <property type="match status" value="1"/>
</dbReference>
<reference evidence="2 3" key="1">
    <citation type="submission" date="2018-11" db="EMBL/GenBank/DDBJ databases">
        <title>Photobacterium sp. BEI247 sp. nov., a marine bacterium isolated from Yongle Blue Hole in the South China Sea.</title>
        <authorList>
            <person name="Wang X."/>
        </authorList>
    </citation>
    <scope>NUCLEOTIDE SEQUENCE [LARGE SCALE GENOMIC DNA]</scope>
    <source>
        <strain evidence="3">BEI247</strain>
    </source>
</reference>
<dbReference type="CDD" id="cd07043">
    <property type="entry name" value="STAS_anti-anti-sigma_factors"/>
    <property type="match status" value="1"/>
</dbReference>
<dbReference type="InterPro" id="IPR002645">
    <property type="entry name" value="STAS_dom"/>
</dbReference>
<evidence type="ECO:0000259" key="1">
    <source>
        <dbReference type="PROSITE" id="PS50801"/>
    </source>
</evidence>
<dbReference type="InterPro" id="IPR052746">
    <property type="entry name" value="MlaB_ABC_Transporter"/>
</dbReference>
<dbReference type="Proteomes" id="UP000287563">
    <property type="component" value="Unassembled WGS sequence"/>
</dbReference>
<proteinExistence type="predicted"/>
<dbReference type="InterPro" id="IPR058548">
    <property type="entry name" value="MlaB-like_STAS"/>
</dbReference>
<accession>A0A3S3QPG5</accession>
<dbReference type="AlphaFoldDB" id="A0A3S3QPG5"/>
<dbReference type="OrthoDB" id="5816515at2"/>
<dbReference type="PROSITE" id="PS50801">
    <property type="entry name" value="STAS"/>
    <property type="match status" value="1"/>
</dbReference>
<evidence type="ECO:0000313" key="2">
    <source>
        <dbReference type="EMBL" id="RWX55289.1"/>
    </source>
</evidence>
<dbReference type="InterPro" id="IPR036513">
    <property type="entry name" value="STAS_dom_sf"/>
</dbReference>
<dbReference type="PANTHER" id="PTHR35849">
    <property type="entry name" value="BLR2341 PROTEIN"/>
    <property type="match status" value="1"/>
</dbReference>
<dbReference type="RefSeq" id="WP_128784100.1">
    <property type="nucleotide sequence ID" value="NZ_JAKJSG010000016.1"/>
</dbReference>
<comment type="caution">
    <text evidence="2">The sequence shown here is derived from an EMBL/GenBank/DDBJ whole genome shotgun (WGS) entry which is preliminary data.</text>
</comment>
<evidence type="ECO:0000313" key="3">
    <source>
        <dbReference type="Proteomes" id="UP000287563"/>
    </source>
</evidence>
<dbReference type="EMBL" id="RJLM01000004">
    <property type="protein sequence ID" value="RWX55289.1"/>
    <property type="molecule type" value="Genomic_DNA"/>
</dbReference>
<keyword evidence="3" id="KW-1185">Reference proteome</keyword>
<dbReference type="SUPFAM" id="SSF52091">
    <property type="entry name" value="SpoIIaa-like"/>
    <property type="match status" value="1"/>
</dbReference>
<sequence>MDITITQEQAGSECKLSLSGEMSIYTAAELKPRLLAYLRDAQSLSMDLSEVSELDTAGLQLLWLCQQDAAITGKTFAITGTSAAVMESITLLRLEAAFGMQPV</sequence>
<dbReference type="Gene3D" id="3.30.750.24">
    <property type="entry name" value="STAS domain"/>
    <property type="match status" value="1"/>
</dbReference>
<organism evidence="2 3">
    <name type="scientific">Photobacterium chitinilyticum</name>
    <dbReference type="NCBI Taxonomy" id="2485123"/>
    <lineage>
        <taxon>Bacteria</taxon>
        <taxon>Pseudomonadati</taxon>
        <taxon>Pseudomonadota</taxon>
        <taxon>Gammaproteobacteria</taxon>
        <taxon>Vibrionales</taxon>
        <taxon>Vibrionaceae</taxon>
        <taxon>Photobacterium</taxon>
    </lineage>
</organism>
<protein>
    <submittedName>
        <fullName evidence="2">Anti-sigma factor antagonist</fullName>
    </submittedName>
</protein>
<name>A0A3S3QPG5_9GAMM</name>
<feature type="domain" description="STAS" evidence="1">
    <location>
        <begin position="16"/>
        <end position="103"/>
    </location>
</feature>
<gene>
    <name evidence="2" type="ORF">EDI28_12035</name>
</gene>
<dbReference type="Pfam" id="PF13466">
    <property type="entry name" value="STAS_2"/>
    <property type="match status" value="1"/>
</dbReference>